<evidence type="ECO:0000256" key="10">
    <source>
        <dbReference type="SAM" id="Coils"/>
    </source>
</evidence>
<evidence type="ECO:0000259" key="11">
    <source>
        <dbReference type="Pfam" id="PF02463"/>
    </source>
</evidence>
<evidence type="ECO:0000256" key="8">
    <source>
        <dbReference type="ARBA" id="ARBA00033408"/>
    </source>
</evidence>
<keyword evidence="7 9" id="KW-0234">DNA repair</keyword>
<evidence type="ECO:0000256" key="6">
    <source>
        <dbReference type="ARBA" id="ARBA00022840"/>
    </source>
</evidence>
<dbReference type="EMBL" id="SDWT01000002">
    <property type="protein sequence ID" value="RYB91626.1"/>
    <property type="molecule type" value="Genomic_DNA"/>
</dbReference>
<evidence type="ECO:0000256" key="3">
    <source>
        <dbReference type="ARBA" id="ARBA00021315"/>
    </source>
</evidence>
<sequence>MLEELRISQLGVIDSSTLELGPGLTVITGETGAGKTMVVTALGLLLGGRADSGAVRSGAKQARVEGVVATRTLDGFRGAVEDAGGEVEDDQVVLARNVTAQGRSRAWVGGASVPVTTLAEVAEPLVAVHGQSDQHRLLKAGAQRASLDRFGGGALAATAASYASLWAELAATERRLAEVVGSARERAREADQLRFGLGEVEEVDPRLGEDTELAAEESRLGFADTLRTAAETAREALSSEEGSPDALATTSAARQALHGVREHDATAGELADRIAEVSHLLVDVAGDVASYAASLEVDPTRLAAVSERRAALTALTRKYGETIDEVLAWAEDGAKRLLDLEDTDGQIAELEARRDRIRGELGSLAAKLTKQRVAAAKKLGTAVSDELTSLAMPHAIVSIAVTQHDTPTPQTPAGPQLEVGGRWLRATSSGVDDVEFLLAANTGAEARPLHKGASGGELSRVMLALEVSLAETGSVPTFVFDEVDAGVGGKAAIEVGRRLAALARTSQVLVVTHLPQVAAYADRHVVVHKSSDGSVTTSGLVALSEDDRERELSRMLAGVEDSDSARAHARELLDAAAPERACLPEGQGRG</sequence>
<dbReference type="NCBIfam" id="TIGR00634">
    <property type="entry name" value="recN"/>
    <property type="match status" value="1"/>
</dbReference>
<dbReference type="RefSeq" id="WP_129401293.1">
    <property type="nucleotide sequence ID" value="NZ_SDWT01000002.1"/>
</dbReference>
<dbReference type="InterPro" id="IPR003395">
    <property type="entry name" value="RecF/RecN/SMC_N"/>
</dbReference>
<feature type="domain" description="RecF/RecN/SMC N-terminal" evidence="11">
    <location>
        <begin position="2"/>
        <end position="533"/>
    </location>
</feature>
<dbReference type="GO" id="GO:0006310">
    <property type="term" value="P:DNA recombination"/>
    <property type="evidence" value="ECO:0007669"/>
    <property type="project" value="InterPro"/>
</dbReference>
<evidence type="ECO:0000256" key="4">
    <source>
        <dbReference type="ARBA" id="ARBA00022741"/>
    </source>
</evidence>
<comment type="function">
    <text evidence="1 9">May be involved in recombinational repair of damaged DNA.</text>
</comment>
<evidence type="ECO:0000313" key="12">
    <source>
        <dbReference type="EMBL" id="RYB91626.1"/>
    </source>
</evidence>
<keyword evidence="6" id="KW-0067">ATP-binding</keyword>
<comment type="similarity">
    <text evidence="2 9">Belongs to the RecN family.</text>
</comment>
<dbReference type="FunFam" id="3.40.50.300:FF:000319">
    <property type="entry name" value="DNA repair protein RecN"/>
    <property type="match status" value="1"/>
</dbReference>
<keyword evidence="13" id="KW-1185">Reference proteome</keyword>
<dbReference type="PIRSF" id="PIRSF003128">
    <property type="entry name" value="RecN"/>
    <property type="match status" value="1"/>
</dbReference>
<dbReference type="AlphaFoldDB" id="A0A4Q2RSS9"/>
<dbReference type="InterPro" id="IPR027417">
    <property type="entry name" value="P-loop_NTPase"/>
</dbReference>
<evidence type="ECO:0000256" key="7">
    <source>
        <dbReference type="ARBA" id="ARBA00023204"/>
    </source>
</evidence>
<evidence type="ECO:0000256" key="9">
    <source>
        <dbReference type="PIRNR" id="PIRNR003128"/>
    </source>
</evidence>
<dbReference type="PANTHER" id="PTHR11059:SF0">
    <property type="entry name" value="DNA REPAIR PROTEIN RECN"/>
    <property type="match status" value="1"/>
</dbReference>
<evidence type="ECO:0000256" key="2">
    <source>
        <dbReference type="ARBA" id="ARBA00009441"/>
    </source>
</evidence>
<dbReference type="SUPFAM" id="SSF52540">
    <property type="entry name" value="P-loop containing nucleoside triphosphate hydrolases"/>
    <property type="match status" value="2"/>
</dbReference>
<keyword evidence="10" id="KW-0175">Coiled coil</keyword>
<feature type="coiled-coil region" evidence="10">
    <location>
        <begin position="340"/>
        <end position="367"/>
    </location>
</feature>
<evidence type="ECO:0000256" key="1">
    <source>
        <dbReference type="ARBA" id="ARBA00003618"/>
    </source>
</evidence>
<proteinExistence type="inferred from homology"/>
<protein>
    <recommendedName>
        <fullName evidence="3 9">DNA repair protein RecN</fullName>
    </recommendedName>
    <alternativeName>
        <fullName evidence="8 9">Recombination protein N</fullName>
    </alternativeName>
</protein>
<dbReference type="OrthoDB" id="9806954at2"/>
<dbReference type="InterPro" id="IPR004604">
    <property type="entry name" value="DNA_recomb/repair_RecN"/>
</dbReference>
<dbReference type="Gene3D" id="3.40.50.300">
    <property type="entry name" value="P-loop containing nucleotide triphosphate hydrolases"/>
    <property type="match status" value="2"/>
</dbReference>
<evidence type="ECO:0000313" key="13">
    <source>
        <dbReference type="Proteomes" id="UP000294071"/>
    </source>
</evidence>
<evidence type="ECO:0000256" key="5">
    <source>
        <dbReference type="ARBA" id="ARBA00022763"/>
    </source>
</evidence>
<organism evidence="12 13">
    <name type="scientific">Nocardioides oleivorans</name>
    <dbReference type="NCBI Taxonomy" id="273676"/>
    <lineage>
        <taxon>Bacteria</taxon>
        <taxon>Bacillati</taxon>
        <taxon>Actinomycetota</taxon>
        <taxon>Actinomycetes</taxon>
        <taxon>Propionibacteriales</taxon>
        <taxon>Nocardioidaceae</taxon>
        <taxon>Nocardioides</taxon>
    </lineage>
</organism>
<accession>A0A4Q2RSS9</accession>
<dbReference type="GO" id="GO:0009432">
    <property type="term" value="P:SOS response"/>
    <property type="evidence" value="ECO:0007669"/>
    <property type="project" value="TreeGrafter"/>
</dbReference>
<gene>
    <name evidence="12" type="primary">recN</name>
    <name evidence="12" type="ORF">EUA93_15810</name>
</gene>
<comment type="caution">
    <text evidence="12">The sequence shown here is derived from an EMBL/GenBank/DDBJ whole genome shotgun (WGS) entry which is preliminary data.</text>
</comment>
<reference evidence="12 13" key="1">
    <citation type="submission" date="2019-01" db="EMBL/GenBank/DDBJ databases">
        <title>Novel species of Nocardioides.</title>
        <authorList>
            <person name="Liu Q."/>
            <person name="Xin Y.-H."/>
        </authorList>
    </citation>
    <scope>NUCLEOTIDE SEQUENCE [LARGE SCALE GENOMIC DNA]</scope>
    <source>
        <strain evidence="12 13">CGMCC 4.6882</strain>
    </source>
</reference>
<dbReference type="GO" id="GO:0043590">
    <property type="term" value="C:bacterial nucleoid"/>
    <property type="evidence" value="ECO:0007669"/>
    <property type="project" value="TreeGrafter"/>
</dbReference>
<dbReference type="PANTHER" id="PTHR11059">
    <property type="entry name" value="DNA REPAIR PROTEIN RECN"/>
    <property type="match status" value="1"/>
</dbReference>
<keyword evidence="4" id="KW-0547">Nucleotide-binding</keyword>
<dbReference type="GO" id="GO:0006281">
    <property type="term" value="P:DNA repair"/>
    <property type="evidence" value="ECO:0007669"/>
    <property type="project" value="UniProtKB-KW"/>
</dbReference>
<name>A0A4Q2RSS9_9ACTN</name>
<dbReference type="Pfam" id="PF02463">
    <property type="entry name" value="SMC_N"/>
    <property type="match status" value="1"/>
</dbReference>
<dbReference type="Proteomes" id="UP000294071">
    <property type="component" value="Unassembled WGS sequence"/>
</dbReference>
<dbReference type="FunFam" id="3.40.50.300:FF:000356">
    <property type="entry name" value="DNA repair protein RecN"/>
    <property type="match status" value="1"/>
</dbReference>
<dbReference type="GO" id="GO:0005524">
    <property type="term" value="F:ATP binding"/>
    <property type="evidence" value="ECO:0007669"/>
    <property type="project" value="UniProtKB-KW"/>
</dbReference>
<keyword evidence="5 9" id="KW-0227">DNA damage</keyword>
<dbReference type="CDD" id="cd03241">
    <property type="entry name" value="ABC_RecN"/>
    <property type="match status" value="1"/>
</dbReference>